<dbReference type="GeneID" id="80452270"/>
<name>A0A173LXM8_9MICO</name>
<dbReference type="Proteomes" id="UP000243847">
    <property type="component" value="Chromosome sequence1"/>
</dbReference>
<proteinExistence type="predicted"/>
<dbReference type="OrthoDB" id="3268441at2"/>
<dbReference type="KEGG" id="amin:AUMI_110770"/>
<accession>A0A173LXM8</accession>
<organism evidence="1 2">
    <name type="scientific">Aurantimicrobium minutum</name>
    <dbReference type="NCBI Taxonomy" id="708131"/>
    <lineage>
        <taxon>Bacteria</taxon>
        <taxon>Bacillati</taxon>
        <taxon>Actinomycetota</taxon>
        <taxon>Actinomycetes</taxon>
        <taxon>Micrococcales</taxon>
        <taxon>Microbacteriaceae</taxon>
        <taxon>Aurantimicrobium</taxon>
    </lineage>
</organism>
<gene>
    <name evidence="1" type="ORF">AUMI_110770</name>
</gene>
<reference evidence="1 2" key="1">
    <citation type="journal article" date="2016" name="Genome Announc.">
        <title>Complete Genome Sequence of Aurantimicrobium minutum Type Strain KNCT, a Planktonic Ultramicrobacterium Isolated from River Water.</title>
        <authorList>
            <person name="Nakai R."/>
            <person name="Fujisawa T."/>
            <person name="Nakamura Y."/>
            <person name="Nishide H."/>
            <person name="Uchiyama I."/>
            <person name="Baba T."/>
            <person name="Toyoda A."/>
            <person name="Fujiyama A."/>
            <person name="Naganuma T."/>
            <person name="Niki H."/>
        </authorList>
    </citation>
    <scope>NUCLEOTIDE SEQUENCE [LARGE SCALE GENOMIC DNA]</scope>
    <source>
        <strain evidence="1 2">KNC</strain>
    </source>
</reference>
<dbReference type="AlphaFoldDB" id="A0A173LXM8"/>
<protein>
    <submittedName>
        <fullName evidence="1">Putative bacteriophage N4 adsorption protein A</fullName>
    </submittedName>
</protein>
<evidence type="ECO:0000313" key="2">
    <source>
        <dbReference type="Proteomes" id="UP000243847"/>
    </source>
</evidence>
<dbReference type="EMBL" id="AP017457">
    <property type="protein sequence ID" value="BAU99619.1"/>
    <property type="molecule type" value="Genomic_DNA"/>
</dbReference>
<dbReference type="RefSeq" id="WP_096382246.1">
    <property type="nucleotide sequence ID" value="NZ_AP017457.1"/>
</dbReference>
<sequence length="199" mass="21536">MALATIADVEARLGRELTTAEEAKATAWLEDASALFVNRSEQQFEVGESTVRVFPKDGVVRLLQRPVIEIISVEDINGVPVDYTWDGFQTLFDVYTSTPLKIVYEHGSATIPEPVVAVVAGMVARTLSIAPDAASGITKQTTGPFSQEYASWAVGSQVMLSPAEQAVADSYRQKHIGTASLMGNGKFTHYRGDATHFGR</sequence>
<evidence type="ECO:0000313" key="1">
    <source>
        <dbReference type="EMBL" id="BAU99619.1"/>
    </source>
</evidence>